<evidence type="ECO:0000256" key="1">
    <source>
        <dbReference type="ARBA" id="ARBA00001971"/>
    </source>
</evidence>
<protein>
    <recommendedName>
        <fullName evidence="9">Cytochrome P450</fullName>
    </recommendedName>
</protein>
<keyword evidence="5 6" id="KW-0503">Monooxygenase</keyword>
<keyword evidence="3 6" id="KW-0560">Oxidoreductase</keyword>
<dbReference type="GO" id="GO:0020037">
    <property type="term" value="F:heme binding"/>
    <property type="evidence" value="ECO:0007669"/>
    <property type="project" value="InterPro"/>
</dbReference>
<dbReference type="SUPFAM" id="SSF48264">
    <property type="entry name" value="Cytochrome P450"/>
    <property type="match status" value="1"/>
</dbReference>
<dbReference type="Proteomes" id="UP001197093">
    <property type="component" value="Unassembled WGS sequence"/>
</dbReference>
<sequence length="386" mass="44185">MEHFKPENACMGHYFSRVMGEAMGVKNGAIWKSIRRAFDPYFSYQSAMGFSEIFTTELRKWIDGMTSQAGQTDGFIVEATTACTILPFKLIALACYGPAMTDKQLNRLYNVLPTTSKKEMDTFESEWKEFNLSVMREAKMIYQAVLAGTITEAAWLQSLDEILFTNLDVTSAILAFLLINLSINQAVQSELRAEILQNSSRFNEPGTEGSPVENYIRRTDTLLEYTCLESGRLCPAVWFTLPEYTGADIDIGGYRIKAGTNCIIDWARLNTESPLWNPEKRHPGEPEVNGRMFYPQRFQSMSTTTYRWSMLRFGLGGRQCIGKNFASRIMKQFLLEVLTRYRVELDGARPVKQWGTINVELRDDRFTVMPKQNVRFFEVKEEMGKS</sequence>
<dbReference type="Gene3D" id="1.10.630.10">
    <property type="entry name" value="Cytochrome P450"/>
    <property type="match status" value="1"/>
</dbReference>
<dbReference type="AlphaFoldDB" id="A0AAD4F0W7"/>
<evidence type="ECO:0000313" key="7">
    <source>
        <dbReference type="EMBL" id="KAG7291074.1"/>
    </source>
</evidence>
<keyword evidence="6" id="KW-0349">Heme</keyword>
<evidence type="ECO:0000313" key="8">
    <source>
        <dbReference type="Proteomes" id="UP001197093"/>
    </source>
</evidence>
<dbReference type="GO" id="GO:0005506">
    <property type="term" value="F:iron ion binding"/>
    <property type="evidence" value="ECO:0007669"/>
    <property type="project" value="InterPro"/>
</dbReference>
<reference evidence="7" key="1">
    <citation type="submission" date="2023-02" db="EMBL/GenBank/DDBJ databases">
        <authorList>
            <person name="Palmer J.M."/>
        </authorList>
    </citation>
    <scope>NUCLEOTIDE SEQUENCE</scope>
    <source>
        <strain evidence="7">FW57</strain>
    </source>
</reference>
<evidence type="ECO:0000256" key="4">
    <source>
        <dbReference type="ARBA" id="ARBA00023004"/>
    </source>
</evidence>
<name>A0AAD4F0W7_9PEZI</name>
<dbReference type="InterPro" id="IPR001128">
    <property type="entry name" value="Cyt_P450"/>
</dbReference>
<dbReference type="EMBL" id="JAHCVI010000001">
    <property type="protein sequence ID" value="KAG7291074.1"/>
    <property type="molecule type" value="Genomic_DNA"/>
</dbReference>
<dbReference type="GO" id="GO:0004497">
    <property type="term" value="F:monooxygenase activity"/>
    <property type="evidence" value="ECO:0007669"/>
    <property type="project" value="UniProtKB-KW"/>
</dbReference>
<evidence type="ECO:0000256" key="6">
    <source>
        <dbReference type="RuleBase" id="RU000461"/>
    </source>
</evidence>
<comment type="cofactor">
    <cofactor evidence="1">
        <name>heme</name>
        <dbReference type="ChEBI" id="CHEBI:30413"/>
    </cofactor>
</comment>
<evidence type="ECO:0008006" key="9">
    <source>
        <dbReference type="Google" id="ProtNLM"/>
    </source>
</evidence>
<evidence type="ECO:0000256" key="3">
    <source>
        <dbReference type="ARBA" id="ARBA00023002"/>
    </source>
</evidence>
<comment type="similarity">
    <text evidence="6">Belongs to the cytochrome P450 family.</text>
</comment>
<evidence type="ECO:0000256" key="5">
    <source>
        <dbReference type="ARBA" id="ARBA00023033"/>
    </source>
</evidence>
<dbReference type="PROSITE" id="PS00086">
    <property type="entry name" value="CYTOCHROME_P450"/>
    <property type="match status" value="1"/>
</dbReference>
<accession>A0AAD4F0W7</accession>
<comment type="caution">
    <text evidence="7">The sequence shown here is derived from an EMBL/GenBank/DDBJ whole genome shotgun (WGS) entry which is preliminary data.</text>
</comment>
<organism evidence="7 8">
    <name type="scientific">Staphylotrichum longicolle</name>
    <dbReference type="NCBI Taxonomy" id="669026"/>
    <lineage>
        <taxon>Eukaryota</taxon>
        <taxon>Fungi</taxon>
        <taxon>Dikarya</taxon>
        <taxon>Ascomycota</taxon>
        <taxon>Pezizomycotina</taxon>
        <taxon>Sordariomycetes</taxon>
        <taxon>Sordariomycetidae</taxon>
        <taxon>Sordariales</taxon>
        <taxon>Chaetomiaceae</taxon>
        <taxon>Staphylotrichum</taxon>
    </lineage>
</organism>
<evidence type="ECO:0000256" key="2">
    <source>
        <dbReference type="ARBA" id="ARBA00022723"/>
    </source>
</evidence>
<gene>
    <name evidence="7" type="ORF">NEMBOFW57_001084</name>
</gene>
<keyword evidence="8" id="KW-1185">Reference proteome</keyword>
<keyword evidence="2 6" id="KW-0479">Metal-binding</keyword>
<dbReference type="InterPro" id="IPR036396">
    <property type="entry name" value="Cyt_P450_sf"/>
</dbReference>
<dbReference type="PANTHER" id="PTHR24303">
    <property type="entry name" value="HEME-BINDING MONOOXYGENASE FAMILY"/>
    <property type="match status" value="1"/>
</dbReference>
<dbReference type="GO" id="GO:0016705">
    <property type="term" value="F:oxidoreductase activity, acting on paired donors, with incorporation or reduction of molecular oxygen"/>
    <property type="evidence" value="ECO:0007669"/>
    <property type="project" value="InterPro"/>
</dbReference>
<dbReference type="Pfam" id="PF00067">
    <property type="entry name" value="p450"/>
    <property type="match status" value="1"/>
</dbReference>
<proteinExistence type="inferred from homology"/>
<dbReference type="InterPro" id="IPR017972">
    <property type="entry name" value="Cyt_P450_CS"/>
</dbReference>
<keyword evidence="4 6" id="KW-0408">Iron</keyword>
<dbReference type="PANTHER" id="PTHR24303:SF31">
    <property type="entry name" value="CYTOCHROME P450 307A1-RELATED"/>
    <property type="match status" value="1"/>
</dbReference>